<name>A0A4U6XCU5_9PEZI</name>
<evidence type="ECO:0000313" key="3">
    <source>
        <dbReference type="Proteomes" id="UP000310108"/>
    </source>
</evidence>
<accession>A0A4U6XCU5</accession>
<reference evidence="2 3" key="1">
    <citation type="journal article" date="2019" name="PLoS ONE">
        <title>Comparative genome analysis indicates high evolutionary potential of pathogenicity genes in Colletotrichum tanaceti.</title>
        <authorList>
            <person name="Lelwala R.V."/>
            <person name="Korhonen P.K."/>
            <person name="Young N.D."/>
            <person name="Scott J.B."/>
            <person name="Ades P.A."/>
            <person name="Gasser R.B."/>
            <person name="Taylor P.W.J."/>
        </authorList>
    </citation>
    <scope>NUCLEOTIDE SEQUENCE [LARGE SCALE GENOMIC DNA]</scope>
    <source>
        <strain evidence="2">BRIP57314</strain>
    </source>
</reference>
<dbReference type="InterPro" id="IPR051678">
    <property type="entry name" value="AGP_Transferase"/>
</dbReference>
<feature type="domain" description="Aminoglycoside phosphotransferase" evidence="1">
    <location>
        <begin position="74"/>
        <end position="348"/>
    </location>
</feature>
<evidence type="ECO:0000313" key="2">
    <source>
        <dbReference type="EMBL" id="TKW52942.1"/>
    </source>
</evidence>
<dbReference type="InterPro" id="IPR011009">
    <property type="entry name" value="Kinase-like_dom_sf"/>
</dbReference>
<dbReference type="Gene3D" id="3.30.200.20">
    <property type="entry name" value="Phosphorylase Kinase, domain 1"/>
    <property type="match status" value="1"/>
</dbReference>
<dbReference type="Proteomes" id="UP000310108">
    <property type="component" value="Unassembled WGS sequence"/>
</dbReference>
<dbReference type="PANTHER" id="PTHR21310">
    <property type="entry name" value="AMINOGLYCOSIDE PHOSPHOTRANSFERASE-RELATED-RELATED"/>
    <property type="match status" value="1"/>
</dbReference>
<dbReference type="AlphaFoldDB" id="A0A4U6XCU5"/>
<evidence type="ECO:0000259" key="1">
    <source>
        <dbReference type="Pfam" id="PF01636"/>
    </source>
</evidence>
<dbReference type="SUPFAM" id="SSF56112">
    <property type="entry name" value="Protein kinase-like (PK-like)"/>
    <property type="match status" value="1"/>
</dbReference>
<keyword evidence="3" id="KW-1185">Reference proteome</keyword>
<proteinExistence type="predicted"/>
<dbReference type="InterPro" id="IPR002575">
    <property type="entry name" value="Aminoglycoside_PTrfase"/>
</dbReference>
<dbReference type="OrthoDB" id="5412996at2759"/>
<sequence length="488" mass="55829">MLTVQYLTTHFTMENRLPTCSLTVMYDSVFYNEGSKKFDAWVSSAINACVISELEVFVAQQLNDSGPAAFVERAEGSYNMVFRFRAFNGNDVVLRIPKPGHTPLALASEKLANEVGWMRYLKENTSIPIPHLYSFSSQESSNLSPFGLPFILMEFVQGRNLRDFLTKLAAPGKDADADAMRSAVYEQLASFYLQLNRLHFNEIGSVAQDPVSGQWKVTQRPFTMDMHQLLLGVPDYPTGGWPSKPLRRAGDYFNFVADQQRIQLWELRNINLPRDRTSTCDAEQAAKIARHRFEARVGFQQLVTLFCKLGDDSGPFLPFNPDLDPRNMVINPDTGRITGVFDLEFTNAMPAQFACDPPLWLHRVLPGQCLERGFFPWFLDTYRPYLDQFLAAMRRIEKAEKATDEEESLSTRMLDSWTSKRCWFNYAAHNADHVDAIYWEELYKLHPGGDGPQLSIEMESEIIKYVEHTEKQLAAFEEAWVERETEAS</sequence>
<dbReference type="EMBL" id="PJEX01000214">
    <property type="protein sequence ID" value="TKW52942.1"/>
    <property type="molecule type" value="Genomic_DNA"/>
</dbReference>
<comment type="caution">
    <text evidence="2">The sequence shown here is derived from an EMBL/GenBank/DDBJ whole genome shotgun (WGS) entry which is preliminary data.</text>
</comment>
<organism evidence="2 3">
    <name type="scientific">Colletotrichum tanaceti</name>
    <dbReference type="NCBI Taxonomy" id="1306861"/>
    <lineage>
        <taxon>Eukaryota</taxon>
        <taxon>Fungi</taxon>
        <taxon>Dikarya</taxon>
        <taxon>Ascomycota</taxon>
        <taxon>Pezizomycotina</taxon>
        <taxon>Sordariomycetes</taxon>
        <taxon>Hypocreomycetidae</taxon>
        <taxon>Glomerellales</taxon>
        <taxon>Glomerellaceae</taxon>
        <taxon>Colletotrichum</taxon>
        <taxon>Colletotrichum destructivum species complex</taxon>
    </lineage>
</organism>
<dbReference type="PANTHER" id="PTHR21310:SF37">
    <property type="entry name" value="AMINOGLYCOSIDE PHOSPHOTRANSFERASE DOMAIN-CONTAINING PROTEIN"/>
    <property type="match status" value="1"/>
</dbReference>
<dbReference type="Pfam" id="PF01636">
    <property type="entry name" value="APH"/>
    <property type="match status" value="1"/>
</dbReference>
<gene>
    <name evidence="2" type="primary">AIM9</name>
    <name evidence="2" type="ORF">CTA1_11712</name>
</gene>
<protein>
    <submittedName>
        <fullName evidence="2">Altered inheritance of mitochondria protein 9, mitochondrial</fullName>
    </submittedName>
</protein>